<dbReference type="Pfam" id="PF16111">
    <property type="entry name" value="DUF4829"/>
    <property type="match status" value="1"/>
</dbReference>
<comment type="caution">
    <text evidence="3">The sequence shown here is derived from an EMBL/GenBank/DDBJ whole genome shotgun (WGS) entry which is preliminary data.</text>
</comment>
<feature type="transmembrane region" description="Helical" evidence="1">
    <location>
        <begin position="7"/>
        <end position="26"/>
    </location>
</feature>
<dbReference type="InterPro" id="IPR032256">
    <property type="entry name" value="DUF4829"/>
</dbReference>
<sequence>MTRGNQRIALLILIPMLIFTYFITVYSQTKSHNYPEKVIYEYFEYKNEKDIESISKLLYNPQDISYIQLEINNLNNISLISVIEEKDESLITAYTKYNNEFSERNVKIYKVKYQVSYNSDSSRYDQSGIYESWCFLTKNNSNSKWYIDILDI</sequence>
<dbReference type="AlphaFoldDB" id="A0A255I8M2"/>
<evidence type="ECO:0000259" key="2">
    <source>
        <dbReference type="Pfam" id="PF16111"/>
    </source>
</evidence>
<keyword evidence="1" id="KW-0812">Transmembrane</keyword>
<name>A0A255I8M2_9FIRM</name>
<reference evidence="3 4" key="1">
    <citation type="journal article" date="2017" name="Genome Announc.">
        <title>Draft Genome Sequence of Romboutsia weinsteinii sp. nov. Strain CCRI-19649(T) Isolated from Surface Water.</title>
        <authorList>
            <person name="Maheux A.F."/>
            <person name="Boudreau D.K."/>
            <person name="Berube E."/>
            <person name="Boissinot M."/>
            <person name="Cantin P."/>
            <person name="Raymond F."/>
            <person name="Corbeil J."/>
            <person name="Omar R.F."/>
            <person name="Bergeron M.G."/>
        </authorList>
    </citation>
    <scope>NUCLEOTIDE SEQUENCE [LARGE SCALE GENOMIC DNA]</scope>
    <source>
        <strain evidence="3 4">CCRI-19649</strain>
    </source>
</reference>
<dbReference type="EMBL" id="NOJY02000007">
    <property type="protein sequence ID" value="RDY28345.1"/>
    <property type="molecule type" value="Genomic_DNA"/>
</dbReference>
<feature type="domain" description="DUF4829" evidence="2">
    <location>
        <begin position="36"/>
        <end position="148"/>
    </location>
</feature>
<keyword evidence="1" id="KW-0472">Membrane</keyword>
<keyword evidence="1" id="KW-1133">Transmembrane helix</keyword>
<organism evidence="3 4">
    <name type="scientific">Romboutsia weinsteinii</name>
    <dbReference type="NCBI Taxonomy" id="2020949"/>
    <lineage>
        <taxon>Bacteria</taxon>
        <taxon>Bacillati</taxon>
        <taxon>Bacillota</taxon>
        <taxon>Clostridia</taxon>
        <taxon>Peptostreptococcales</taxon>
        <taxon>Peptostreptococcaceae</taxon>
        <taxon>Romboutsia</taxon>
    </lineage>
</organism>
<dbReference type="RefSeq" id="WP_094368370.1">
    <property type="nucleotide sequence ID" value="NZ_NOJY02000007.1"/>
</dbReference>
<accession>A0A255I8M2</accession>
<evidence type="ECO:0000313" key="3">
    <source>
        <dbReference type="EMBL" id="RDY28345.1"/>
    </source>
</evidence>
<protein>
    <submittedName>
        <fullName evidence="3">DUF4829 domain-containing protein</fullName>
    </submittedName>
</protein>
<dbReference type="OrthoDB" id="1757489at2"/>
<proteinExistence type="predicted"/>
<evidence type="ECO:0000256" key="1">
    <source>
        <dbReference type="SAM" id="Phobius"/>
    </source>
</evidence>
<evidence type="ECO:0000313" key="4">
    <source>
        <dbReference type="Proteomes" id="UP000215694"/>
    </source>
</evidence>
<dbReference type="Proteomes" id="UP000215694">
    <property type="component" value="Unassembled WGS sequence"/>
</dbReference>
<keyword evidence="4" id="KW-1185">Reference proteome</keyword>
<gene>
    <name evidence="3" type="ORF">CHL78_005440</name>
</gene>